<protein>
    <submittedName>
        <fullName evidence="3">Response regulator PleD</fullName>
    </submittedName>
</protein>
<reference evidence="3" key="1">
    <citation type="submission" date="2016-10" db="EMBL/GenBank/DDBJ databases">
        <title>Sequence of Gallionella enrichment culture.</title>
        <authorList>
            <person name="Poehlein A."/>
            <person name="Muehling M."/>
            <person name="Daniel R."/>
        </authorList>
    </citation>
    <scope>NUCLEOTIDE SEQUENCE</scope>
</reference>
<dbReference type="EMBL" id="MLJW01000354">
    <property type="protein sequence ID" value="OIQ88860.1"/>
    <property type="molecule type" value="Genomic_DNA"/>
</dbReference>
<dbReference type="PROSITE" id="PS50110">
    <property type="entry name" value="RESPONSE_REGULATORY"/>
    <property type="match status" value="1"/>
</dbReference>
<dbReference type="GO" id="GO:0000160">
    <property type="term" value="P:phosphorelay signal transduction system"/>
    <property type="evidence" value="ECO:0007669"/>
    <property type="project" value="InterPro"/>
</dbReference>
<dbReference type="Pfam" id="PF07228">
    <property type="entry name" value="SpoIIE"/>
    <property type="match status" value="1"/>
</dbReference>
<evidence type="ECO:0000313" key="3">
    <source>
        <dbReference type="EMBL" id="OIQ88860.1"/>
    </source>
</evidence>
<evidence type="ECO:0000259" key="2">
    <source>
        <dbReference type="PROSITE" id="PS50110"/>
    </source>
</evidence>
<organism evidence="3">
    <name type="scientific">mine drainage metagenome</name>
    <dbReference type="NCBI Taxonomy" id="410659"/>
    <lineage>
        <taxon>unclassified sequences</taxon>
        <taxon>metagenomes</taxon>
        <taxon>ecological metagenomes</taxon>
    </lineage>
</organism>
<dbReference type="SMART" id="SM00448">
    <property type="entry name" value="REC"/>
    <property type="match status" value="1"/>
</dbReference>
<comment type="caution">
    <text evidence="3">The sequence shown here is derived from an EMBL/GenBank/DDBJ whole genome shotgun (WGS) entry which is preliminary data.</text>
</comment>
<proteinExistence type="predicted"/>
<evidence type="ECO:0000256" key="1">
    <source>
        <dbReference type="ARBA" id="ARBA00022801"/>
    </source>
</evidence>
<sequence>MITALSQGPRTDLSACRVLVVEDAPAIRKIIGAYLQAAGILHVDFACDGVEGLTKVESFDPDLVILDIMMPEMDGFEVARSLRADPRHRHLPILVQTALESPAERTEVFRAGANDLITKPIHGPELVARVRVQLENRLLIRDLENYRRHIQTDLELARKMQEDLLPSPKVLEAIHAETGLSIAAHFQPSAELGGDMWHLRDLGQGRYAIILVDFAGHGITAALNTFRLHTLTHQQTLRNLDKPSEYLYQLNDLLVDLLPSNQFATLFLGVVDTVRETLTWSGAGAPMPIYGVGEQMVYLEADGLPMGISRKGQYRDQQVPFPKGAFLLLYSDALTETPDERGMMLNDEQLLAMAAAAHADQFADRPLTSLLDLFRQNRRQPTDDLTLLWLSRG</sequence>
<dbReference type="InterPro" id="IPR011006">
    <property type="entry name" value="CheY-like_superfamily"/>
</dbReference>
<accession>A0A1J5R9S0</accession>
<dbReference type="SUPFAM" id="SSF52172">
    <property type="entry name" value="CheY-like"/>
    <property type="match status" value="1"/>
</dbReference>
<dbReference type="Gene3D" id="3.60.40.10">
    <property type="entry name" value="PPM-type phosphatase domain"/>
    <property type="match status" value="1"/>
</dbReference>
<dbReference type="Pfam" id="PF00072">
    <property type="entry name" value="Response_reg"/>
    <property type="match status" value="1"/>
</dbReference>
<dbReference type="PANTHER" id="PTHR43156:SF9">
    <property type="entry name" value="HAMP DOMAIN-CONTAINING PROTEIN"/>
    <property type="match status" value="1"/>
</dbReference>
<dbReference type="SMART" id="SM00331">
    <property type="entry name" value="PP2C_SIG"/>
    <property type="match status" value="1"/>
</dbReference>
<keyword evidence="1" id="KW-0378">Hydrolase</keyword>
<dbReference type="InterPro" id="IPR001932">
    <property type="entry name" value="PPM-type_phosphatase-like_dom"/>
</dbReference>
<name>A0A1J5R9S0_9ZZZZ</name>
<dbReference type="GO" id="GO:0016791">
    <property type="term" value="F:phosphatase activity"/>
    <property type="evidence" value="ECO:0007669"/>
    <property type="project" value="TreeGrafter"/>
</dbReference>
<dbReference type="PANTHER" id="PTHR43156">
    <property type="entry name" value="STAGE II SPORULATION PROTEIN E-RELATED"/>
    <property type="match status" value="1"/>
</dbReference>
<feature type="domain" description="Response regulatory" evidence="2">
    <location>
        <begin position="17"/>
        <end position="134"/>
    </location>
</feature>
<dbReference type="InterPro" id="IPR001789">
    <property type="entry name" value="Sig_transdc_resp-reg_receiver"/>
</dbReference>
<dbReference type="Gene3D" id="3.40.50.2300">
    <property type="match status" value="1"/>
</dbReference>
<dbReference type="InterPro" id="IPR036457">
    <property type="entry name" value="PPM-type-like_dom_sf"/>
</dbReference>
<dbReference type="InterPro" id="IPR052016">
    <property type="entry name" value="Bact_Sigma-Reg"/>
</dbReference>
<gene>
    <name evidence="3" type="primary">pleD_29</name>
    <name evidence="3" type="ORF">GALL_292330</name>
</gene>
<dbReference type="AlphaFoldDB" id="A0A1J5R9S0"/>